<evidence type="ECO:0000313" key="7">
    <source>
        <dbReference type="Proteomes" id="UP000192900"/>
    </source>
</evidence>
<evidence type="ECO:0000259" key="5">
    <source>
        <dbReference type="PROSITE" id="PS50850"/>
    </source>
</evidence>
<feature type="transmembrane region" description="Helical" evidence="4">
    <location>
        <begin position="134"/>
        <end position="154"/>
    </location>
</feature>
<feature type="transmembrane region" description="Helical" evidence="4">
    <location>
        <begin position="75"/>
        <end position="94"/>
    </location>
</feature>
<evidence type="ECO:0000313" key="6">
    <source>
        <dbReference type="EMBL" id="ARJ42703.1"/>
    </source>
</evidence>
<feature type="transmembrane region" description="Helical" evidence="4">
    <location>
        <begin position="241"/>
        <end position="262"/>
    </location>
</feature>
<evidence type="ECO:0000256" key="3">
    <source>
        <dbReference type="ARBA" id="ARBA00023136"/>
    </source>
</evidence>
<dbReference type="EMBL" id="CP019706">
    <property type="protein sequence ID" value="ARJ42703.1"/>
    <property type="molecule type" value="Genomic_DNA"/>
</dbReference>
<keyword evidence="3 4" id="KW-0472">Membrane</keyword>
<reference evidence="6 7" key="1">
    <citation type="submission" date="2017-02" db="EMBL/GenBank/DDBJ databases">
        <title>Complete genome sequence of the drought resistance-promoting endophyte Pantoea alhagi LTYR-11Z.</title>
        <authorList>
            <person name="Zhang L."/>
        </authorList>
    </citation>
    <scope>NUCLEOTIDE SEQUENCE [LARGE SCALE GENOMIC DNA]</scope>
    <source>
        <strain evidence="6 7">LTYR-11Z</strain>
    </source>
</reference>
<dbReference type="AlphaFoldDB" id="A0A1W6B6M9"/>
<dbReference type="SUPFAM" id="SSF103473">
    <property type="entry name" value="MFS general substrate transporter"/>
    <property type="match status" value="1"/>
</dbReference>
<evidence type="ECO:0000256" key="1">
    <source>
        <dbReference type="ARBA" id="ARBA00022692"/>
    </source>
</evidence>
<dbReference type="RefSeq" id="WP_085070610.1">
    <property type="nucleotide sequence ID" value="NZ_CP019706.1"/>
</dbReference>
<proteinExistence type="predicted"/>
<dbReference type="Proteomes" id="UP000192900">
    <property type="component" value="Chromosome"/>
</dbReference>
<feature type="transmembrane region" description="Helical" evidence="4">
    <location>
        <begin position="205"/>
        <end position="229"/>
    </location>
</feature>
<feature type="domain" description="Major facilitator superfamily (MFS) profile" evidence="5">
    <location>
        <begin position="7"/>
        <end position="383"/>
    </location>
</feature>
<dbReference type="InterPro" id="IPR036259">
    <property type="entry name" value="MFS_trans_sf"/>
</dbReference>
<evidence type="ECO:0000256" key="2">
    <source>
        <dbReference type="ARBA" id="ARBA00022989"/>
    </source>
</evidence>
<dbReference type="KEGG" id="palh:B1H58_12165"/>
<feature type="transmembrane region" description="Helical" evidence="4">
    <location>
        <begin position="269"/>
        <end position="288"/>
    </location>
</feature>
<dbReference type="STRING" id="1891675.B1H58_12165"/>
<organism evidence="6 7">
    <name type="scientific">Pantoea alhagi</name>
    <dbReference type="NCBI Taxonomy" id="1891675"/>
    <lineage>
        <taxon>Bacteria</taxon>
        <taxon>Pseudomonadati</taxon>
        <taxon>Pseudomonadota</taxon>
        <taxon>Gammaproteobacteria</taxon>
        <taxon>Enterobacterales</taxon>
        <taxon>Erwiniaceae</taxon>
        <taxon>Pantoea</taxon>
    </lineage>
</organism>
<dbReference type="Gene3D" id="1.20.1250.20">
    <property type="entry name" value="MFS general substrate transporter like domains"/>
    <property type="match status" value="2"/>
</dbReference>
<gene>
    <name evidence="6" type="ORF">B1H58_12165</name>
</gene>
<dbReference type="InterPro" id="IPR052524">
    <property type="entry name" value="MFS_Cyanate_Porter"/>
</dbReference>
<sequence length="383" mass="39801">MKTSSPLPVIFALTAFLVGLNLRPVLSAVGPLFPQLKSEFGLSGIQFSLLTTLPVIMMGLAALGGPVLQRRTGSVRGVVVGLALMALACLLRKFSLSSSWLIATALLAGTGIGMVQALLPALIKQDYARYSATLMSLFSTGIMAGAAVAAATAVPLSSAIGIENTFAVAGLPALLALGVWGVQIRRSAAQPMRQHRAARLSGHAWLLMLFFGIGTGAYTLVLAWLPPLYIQAGWSARSSGYILAGLTLTEVVAGFMVTALVHRFPDRRGLLIMVLMLLLAGLVSLIVAPGTTPILSTLLLGAGIGALFPLSLTVTLDHAATPSEAGRLLAFVQGGGYLLAALMPFIAGVVQDQTDSLSTAWGIMSVGVIVLIAIALRLRPLNK</sequence>
<feature type="transmembrane region" description="Helical" evidence="4">
    <location>
        <begin position="294"/>
        <end position="316"/>
    </location>
</feature>
<protein>
    <submittedName>
        <fullName evidence="6">MFS transporter</fullName>
    </submittedName>
</protein>
<evidence type="ECO:0000256" key="4">
    <source>
        <dbReference type="SAM" id="Phobius"/>
    </source>
</evidence>
<feature type="transmembrane region" description="Helical" evidence="4">
    <location>
        <begin position="43"/>
        <end position="63"/>
    </location>
</feature>
<dbReference type="GO" id="GO:0022857">
    <property type="term" value="F:transmembrane transporter activity"/>
    <property type="evidence" value="ECO:0007669"/>
    <property type="project" value="InterPro"/>
</dbReference>
<feature type="transmembrane region" description="Helical" evidence="4">
    <location>
        <begin position="359"/>
        <end position="378"/>
    </location>
</feature>
<keyword evidence="2 4" id="KW-1133">Transmembrane helix</keyword>
<dbReference type="PANTHER" id="PTHR23523">
    <property type="match status" value="1"/>
</dbReference>
<dbReference type="Pfam" id="PF07690">
    <property type="entry name" value="MFS_1"/>
    <property type="match status" value="1"/>
</dbReference>
<name>A0A1W6B6M9_9GAMM</name>
<keyword evidence="7" id="KW-1185">Reference proteome</keyword>
<feature type="transmembrane region" description="Helical" evidence="4">
    <location>
        <begin position="166"/>
        <end position="184"/>
    </location>
</feature>
<feature type="transmembrane region" description="Helical" evidence="4">
    <location>
        <begin position="100"/>
        <end position="122"/>
    </location>
</feature>
<dbReference type="InterPro" id="IPR011701">
    <property type="entry name" value="MFS"/>
</dbReference>
<dbReference type="InterPro" id="IPR020846">
    <property type="entry name" value="MFS_dom"/>
</dbReference>
<keyword evidence="1 4" id="KW-0812">Transmembrane</keyword>
<feature type="transmembrane region" description="Helical" evidence="4">
    <location>
        <begin position="328"/>
        <end position="347"/>
    </location>
</feature>
<dbReference type="PROSITE" id="PS50850">
    <property type="entry name" value="MFS"/>
    <property type="match status" value="1"/>
</dbReference>
<dbReference type="OrthoDB" id="5758872at2"/>
<accession>A0A1W6B6M9</accession>
<dbReference type="PANTHER" id="PTHR23523:SF1">
    <property type="entry name" value="CYANATE TRANSPORT PROTEIN CYNX"/>
    <property type="match status" value="1"/>
</dbReference>